<sequence length="177" mass="19769">MGSIVYRATKARAIHDELASVGISSTVLAHRAIGNRLWFLAQTRSGEQPGRKWIGLTLIDSRRGEVVVKCMDETVGPHYYDCPLAFLAQADAPVGPYAGPWREQVRAFHANRSAKRAAIRAGVRVIYDGHTYVLQHSLGRRGWTVLRERDGLVLRMKARQLRDATLLPVQEAKEVQA</sequence>
<dbReference type="SUPFAM" id="SSF56317">
    <property type="entry name" value="Carbon-nitrogen hydrolase"/>
    <property type="match status" value="1"/>
</dbReference>
<organism evidence="1">
    <name type="scientific">Variovorax paradoxus (strain S110)</name>
    <dbReference type="NCBI Taxonomy" id="543728"/>
    <lineage>
        <taxon>Bacteria</taxon>
        <taxon>Pseudomonadati</taxon>
        <taxon>Pseudomonadota</taxon>
        <taxon>Betaproteobacteria</taxon>
        <taxon>Burkholderiales</taxon>
        <taxon>Comamonadaceae</taxon>
        <taxon>Variovorax</taxon>
    </lineage>
</organism>
<name>C5CKG8_VARPS</name>
<dbReference type="KEGG" id="vap:Vapar_0603"/>
<protein>
    <submittedName>
        <fullName evidence="1">Uncharacterized protein</fullName>
    </submittedName>
</protein>
<dbReference type="OrthoDB" id="8561213at2"/>
<gene>
    <name evidence="1" type="ordered locus">Vapar_0603</name>
</gene>
<dbReference type="AlphaFoldDB" id="C5CKG8"/>
<accession>C5CKG8</accession>
<dbReference type="STRING" id="543728.Vapar_0603"/>
<dbReference type="InterPro" id="IPR036526">
    <property type="entry name" value="C-N_Hydrolase_sf"/>
</dbReference>
<dbReference type="HOGENOM" id="CLU_1537888_0_0_4"/>
<evidence type="ECO:0000313" key="1">
    <source>
        <dbReference type="EMBL" id="ACS17266.1"/>
    </source>
</evidence>
<reference evidence="1" key="1">
    <citation type="submission" date="2009-06" db="EMBL/GenBank/DDBJ databases">
        <title>Complete sequence of chromosome 1 of Variovorax paradoxus S110.</title>
        <authorList>
            <consortium name="US DOE Joint Genome Institute"/>
            <person name="Lucas S."/>
            <person name="Copeland A."/>
            <person name="Lapidus A."/>
            <person name="Glavina del Rio T."/>
            <person name="Tice H."/>
            <person name="Bruce D."/>
            <person name="Goodwin L."/>
            <person name="Pitluck S."/>
            <person name="Chertkov O."/>
            <person name="Brettin T."/>
            <person name="Detter J.C."/>
            <person name="Han C."/>
            <person name="Larimer F."/>
            <person name="Land M."/>
            <person name="Hauser L."/>
            <person name="Kyrpides N."/>
            <person name="Ovchinnikova G."/>
            <person name="Orwin P."/>
            <person name="Leadbetter J.R."/>
            <person name="Spain J.C."/>
            <person name="Han J.I."/>
        </authorList>
    </citation>
    <scope>NUCLEOTIDE SEQUENCE</scope>
    <source>
        <strain evidence="1">S110</strain>
    </source>
</reference>
<dbReference type="EMBL" id="CP001635">
    <property type="protein sequence ID" value="ACS17266.1"/>
    <property type="molecule type" value="Genomic_DNA"/>
</dbReference>
<proteinExistence type="predicted"/>